<dbReference type="InterPro" id="IPR036390">
    <property type="entry name" value="WH_DNA-bd_sf"/>
</dbReference>
<gene>
    <name evidence="2" type="ORF">KC660_04485</name>
</gene>
<dbReference type="Pfam" id="PF21906">
    <property type="entry name" value="WHD_NrtR"/>
    <property type="match status" value="1"/>
</dbReference>
<dbReference type="AlphaFoldDB" id="A0A955RIE0"/>
<evidence type="ECO:0000313" key="3">
    <source>
        <dbReference type="Proteomes" id="UP000782843"/>
    </source>
</evidence>
<organism evidence="2 3">
    <name type="scientific">Candidatus Dojkabacteria bacterium</name>
    <dbReference type="NCBI Taxonomy" id="2099670"/>
    <lineage>
        <taxon>Bacteria</taxon>
        <taxon>Candidatus Dojkabacteria</taxon>
    </lineage>
</organism>
<dbReference type="Proteomes" id="UP000782843">
    <property type="component" value="Unassembled WGS sequence"/>
</dbReference>
<dbReference type="InterPro" id="IPR036388">
    <property type="entry name" value="WH-like_DNA-bd_sf"/>
</dbReference>
<evidence type="ECO:0000313" key="2">
    <source>
        <dbReference type="EMBL" id="MCA9382632.1"/>
    </source>
</evidence>
<sequence>MTIEISLINITYNNGKFFASPEYISEITYSIKQTLSKLSSDSSTVELTPELLSVEEDLDLVKICYWSPIKFDEIRYGLAELYIEESNKALSRSQRDSISRIKRYIEKFEPFYIDKLIGPRFTIEEFYKLHSFSSAKPMDKSNFYKFLKKTGLIIKTEERKTTVSHRPPALFEFRKD</sequence>
<reference evidence="2" key="1">
    <citation type="submission" date="2020-04" db="EMBL/GenBank/DDBJ databases">
        <authorList>
            <person name="Zhang T."/>
        </authorList>
    </citation>
    <scope>NUCLEOTIDE SEQUENCE</scope>
    <source>
        <strain evidence="2">HKST-UBA10</strain>
    </source>
</reference>
<dbReference type="InterPro" id="IPR054105">
    <property type="entry name" value="WHD_NrtR"/>
</dbReference>
<name>A0A955RIE0_9BACT</name>
<dbReference type="EMBL" id="JAGQLG010000187">
    <property type="protein sequence ID" value="MCA9382632.1"/>
    <property type="molecule type" value="Genomic_DNA"/>
</dbReference>
<proteinExistence type="predicted"/>
<dbReference type="SUPFAM" id="SSF46785">
    <property type="entry name" value="Winged helix' DNA-binding domain"/>
    <property type="match status" value="1"/>
</dbReference>
<evidence type="ECO:0000259" key="1">
    <source>
        <dbReference type="Pfam" id="PF21906"/>
    </source>
</evidence>
<feature type="domain" description="NrtR DNA-binding winged helix" evidence="1">
    <location>
        <begin position="116"/>
        <end position="173"/>
    </location>
</feature>
<reference evidence="2" key="2">
    <citation type="journal article" date="2021" name="Microbiome">
        <title>Successional dynamics and alternative stable states in a saline activated sludge microbial community over 9 years.</title>
        <authorList>
            <person name="Wang Y."/>
            <person name="Ye J."/>
            <person name="Ju F."/>
            <person name="Liu L."/>
            <person name="Boyd J.A."/>
            <person name="Deng Y."/>
            <person name="Parks D.H."/>
            <person name="Jiang X."/>
            <person name="Yin X."/>
            <person name="Woodcroft B.J."/>
            <person name="Tyson G.W."/>
            <person name="Hugenholtz P."/>
            <person name="Polz M.F."/>
            <person name="Zhang T."/>
        </authorList>
    </citation>
    <scope>NUCLEOTIDE SEQUENCE</scope>
    <source>
        <strain evidence="2">HKST-UBA10</strain>
    </source>
</reference>
<accession>A0A955RIE0</accession>
<comment type="caution">
    <text evidence="2">The sequence shown here is derived from an EMBL/GenBank/DDBJ whole genome shotgun (WGS) entry which is preliminary data.</text>
</comment>
<protein>
    <recommendedName>
        <fullName evidence="1">NrtR DNA-binding winged helix domain-containing protein</fullName>
    </recommendedName>
</protein>
<dbReference type="Gene3D" id="1.10.10.10">
    <property type="entry name" value="Winged helix-like DNA-binding domain superfamily/Winged helix DNA-binding domain"/>
    <property type="match status" value="1"/>
</dbReference>